<evidence type="ECO:0000313" key="3">
    <source>
        <dbReference type="Proteomes" id="UP000007800"/>
    </source>
</evidence>
<dbReference type="RefSeq" id="XP_002783365.1">
    <property type="nucleotide sequence ID" value="XM_002783319.1"/>
</dbReference>
<feature type="compositionally biased region" description="Basic and acidic residues" evidence="1">
    <location>
        <begin position="1"/>
        <end position="12"/>
    </location>
</feature>
<dbReference type="EMBL" id="GG673688">
    <property type="protein sequence ID" value="EER15161.1"/>
    <property type="molecule type" value="Genomic_DNA"/>
</dbReference>
<name>C5KKP9_PERM5</name>
<organism evidence="3">
    <name type="scientific">Perkinsus marinus (strain ATCC 50983 / TXsc)</name>
    <dbReference type="NCBI Taxonomy" id="423536"/>
    <lineage>
        <taxon>Eukaryota</taxon>
        <taxon>Sar</taxon>
        <taxon>Alveolata</taxon>
        <taxon>Perkinsozoa</taxon>
        <taxon>Perkinsea</taxon>
        <taxon>Perkinsida</taxon>
        <taxon>Perkinsidae</taxon>
        <taxon>Perkinsus</taxon>
    </lineage>
</organism>
<feature type="region of interest" description="Disordered" evidence="1">
    <location>
        <begin position="1"/>
        <end position="83"/>
    </location>
</feature>
<feature type="compositionally biased region" description="Basic and acidic residues" evidence="1">
    <location>
        <begin position="45"/>
        <end position="57"/>
    </location>
</feature>
<protein>
    <submittedName>
        <fullName evidence="2">Uncharacterized protein</fullName>
    </submittedName>
</protein>
<reference evidence="2 3" key="1">
    <citation type="submission" date="2008-07" db="EMBL/GenBank/DDBJ databases">
        <authorList>
            <person name="El-Sayed N."/>
            <person name="Caler E."/>
            <person name="Inman J."/>
            <person name="Amedeo P."/>
            <person name="Hass B."/>
            <person name="Wortman J."/>
        </authorList>
    </citation>
    <scope>NUCLEOTIDE SEQUENCE [LARGE SCALE GENOMIC DNA]</scope>
    <source>
        <strain evidence="3">ATCC 50983 / TXsc</strain>
    </source>
</reference>
<proteinExistence type="predicted"/>
<dbReference type="InParanoid" id="C5KKP9"/>
<dbReference type="GeneID" id="9062044"/>
<evidence type="ECO:0000256" key="1">
    <source>
        <dbReference type="SAM" id="MobiDB-lite"/>
    </source>
</evidence>
<feature type="compositionally biased region" description="Polar residues" evidence="1">
    <location>
        <begin position="19"/>
        <end position="34"/>
    </location>
</feature>
<evidence type="ECO:0000313" key="2">
    <source>
        <dbReference type="EMBL" id="EER15161.1"/>
    </source>
</evidence>
<dbReference type="Proteomes" id="UP000007800">
    <property type="component" value="Unassembled WGS sequence"/>
</dbReference>
<gene>
    <name evidence="2" type="ORF">Pmar_PMAR023487</name>
</gene>
<dbReference type="AlphaFoldDB" id="C5KKP9"/>
<accession>C5KKP9</accession>
<sequence length="287" mass="31750">MDRELLRKRAGGDGHTGADSVSSTLQPTSSTKPNLTRPRSALCTEMRRRPQSREVRRPHTAQTRVLREASNIPGQTRPGPPHHRAAKLKVYSDLWEAIIVQDEAYGKLLAKNASSGYVEPVASRIRNDDKFTIDGGKSCIEEISLKDSEAVRPAHCVADDLPDPTIVSTPPLFPDRVRLSADLPKRPECVPRLHLNARRPSSNMPNAATCSTGSTVMEPASIAHAHERLCHLDFETKQNGLYVPVTLKWKVFEAGKFTKVIPKQFNNENKLNLKPVTAVFAAAKPFL</sequence>
<dbReference type="OrthoDB" id="10682699at2759"/>
<dbReference type="OMA" id="MPNAATC"/>
<keyword evidence="3" id="KW-1185">Reference proteome</keyword>